<dbReference type="AlphaFoldDB" id="A0A4R0PVL0"/>
<proteinExistence type="predicted"/>
<gene>
    <name evidence="2" type="ORF">EZ456_11720</name>
</gene>
<dbReference type="Proteomes" id="UP000293925">
    <property type="component" value="Unassembled WGS sequence"/>
</dbReference>
<evidence type="ECO:0000256" key="1">
    <source>
        <dbReference type="SAM" id="MobiDB-lite"/>
    </source>
</evidence>
<feature type="region of interest" description="Disordered" evidence="1">
    <location>
        <begin position="34"/>
        <end position="55"/>
    </location>
</feature>
<protein>
    <submittedName>
        <fullName evidence="2">Uncharacterized protein</fullName>
    </submittedName>
</protein>
<evidence type="ECO:0000313" key="3">
    <source>
        <dbReference type="Proteomes" id="UP000293925"/>
    </source>
</evidence>
<dbReference type="RefSeq" id="WP_131530355.1">
    <property type="nucleotide sequence ID" value="NZ_SJSO01000008.1"/>
</dbReference>
<dbReference type="OrthoDB" id="772855at2"/>
<name>A0A4R0PVL0_9SPHI</name>
<feature type="compositionally biased region" description="Basic and acidic residues" evidence="1">
    <location>
        <begin position="34"/>
        <end position="48"/>
    </location>
</feature>
<evidence type="ECO:0000313" key="2">
    <source>
        <dbReference type="EMBL" id="TCD26624.1"/>
    </source>
</evidence>
<dbReference type="EMBL" id="SJSO01000008">
    <property type="protein sequence ID" value="TCD26624.1"/>
    <property type="molecule type" value="Genomic_DNA"/>
</dbReference>
<comment type="caution">
    <text evidence="2">The sequence shown here is derived from an EMBL/GenBank/DDBJ whole genome shotgun (WGS) entry which is preliminary data.</text>
</comment>
<accession>A0A4R0PVL0</accession>
<reference evidence="2 3" key="1">
    <citation type="submission" date="2019-02" db="EMBL/GenBank/DDBJ databases">
        <title>Pedobacter sp. RP-3-21 sp. nov., isolated from Arctic soil.</title>
        <authorList>
            <person name="Dahal R.H."/>
        </authorList>
    </citation>
    <scope>NUCLEOTIDE SEQUENCE [LARGE SCALE GENOMIC DNA]</scope>
    <source>
        <strain evidence="2 3">RP-3-21</strain>
    </source>
</reference>
<keyword evidence="3" id="KW-1185">Reference proteome</keyword>
<organism evidence="2 3">
    <name type="scientific">Pedobacter psychrodurus</name>
    <dbReference type="NCBI Taxonomy" id="2530456"/>
    <lineage>
        <taxon>Bacteria</taxon>
        <taxon>Pseudomonadati</taxon>
        <taxon>Bacteroidota</taxon>
        <taxon>Sphingobacteriia</taxon>
        <taxon>Sphingobacteriales</taxon>
        <taxon>Sphingobacteriaceae</taxon>
        <taxon>Pedobacter</taxon>
    </lineage>
</organism>
<sequence length="105" mass="11901">MASLYQRLLIVLLLLIAFAGRITLYAITVPKSHQEVVKENSNKTDKSSTNENNEQLEEKLKFEDLAINRLVNTTSLNIAKSKAVLFSGDYKLLKCYPQALEYPPK</sequence>